<protein>
    <recommendedName>
        <fullName evidence="2">DnaJ homolog subfamily C member 16</fullName>
    </recommendedName>
    <alternativeName>
        <fullName evidence="5">Endoplasmic reticulum DNA J domain-containing protein 8</fullName>
    </alternativeName>
</protein>
<dbReference type="PANTHER" id="PTHR45184">
    <property type="entry name" value="DNAJ PROTEIN ERDJ3A"/>
    <property type="match status" value="1"/>
</dbReference>
<feature type="region of interest" description="Disordered" evidence="6">
    <location>
        <begin position="139"/>
        <end position="173"/>
    </location>
</feature>
<feature type="domain" description="J" evidence="8">
    <location>
        <begin position="35"/>
        <end position="97"/>
    </location>
</feature>
<dbReference type="GO" id="GO:0006914">
    <property type="term" value="P:autophagy"/>
    <property type="evidence" value="ECO:0007669"/>
    <property type="project" value="UniProtKB-KW"/>
</dbReference>
<accession>L8H437</accession>
<dbReference type="PRINTS" id="PR00625">
    <property type="entry name" value="JDOMAIN"/>
</dbReference>
<dbReference type="InterPro" id="IPR001623">
    <property type="entry name" value="DnaJ_domain"/>
</dbReference>
<dbReference type="Gene3D" id="1.10.287.110">
    <property type="entry name" value="DnaJ domain"/>
    <property type="match status" value="1"/>
</dbReference>
<evidence type="ECO:0000259" key="9">
    <source>
        <dbReference type="PROSITE" id="PS51352"/>
    </source>
</evidence>
<dbReference type="SMART" id="SM00271">
    <property type="entry name" value="DnaJ"/>
    <property type="match status" value="1"/>
</dbReference>
<keyword evidence="7" id="KW-0732">Signal</keyword>
<dbReference type="OMA" id="LNHICPA"/>
<proteinExistence type="predicted"/>
<dbReference type="STRING" id="1257118.L8H437"/>
<organism evidence="10 11">
    <name type="scientific">Acanthamoeba castellanii (strain ATCC 30010 / Neff)</name>
    <dbReference type="NCBI Taxonomy" id="1257118"/>
    <lineage>
        <taxon>Eukaryota</taxon>
        <taxon>Amoebozoa</taxon>
        <taxon>Discosea</taxon>
        <taxon>Longamoebia</taxon>
        <taxon>Centramoebida</taxon>
        <taxon>Acanthamoebidae</taxon>
        <taxon>Acanthamoeba</taxon>
    </lineage>
</organism>
<feature type="signal peptide" evidence="7">
    <location>
        <begin position="1"/>
        <end position="32"/>
    </location>
</feature>
<dbReference type="InterPro" id="IPR018253">
    <property type="entry name" value="DnaJ_domain_CS"/>
</dbReference>
<feature type="chain" id="PRO_5003990381" description="DnaJ homolog subfamily C member 16" evidence="7">
    <location>
        <begin position="33"/>
        <end position="533"/>
    </location>
</feature>
<gene>
    <name evidence="10" type="ORF">ACA1_307490</name>
</gene>
<dbReference type="PROSITE" id="PS50076">
    <property type="entry name" value="DNAJ_2"/>
    <property type="match status" value="1"/>
</dbReference>
<dbReference type="Proteomes" id="UP000011083">
    <property type="component" value="Unassembled WGS sequence"/>
</dbReference>
<evidence type="ECO:0000256" key="6">
    <source>
        <dbReference type="SAM" id="MobiDB-lite"/>
    </source>
</evidence>
<dbReference type="GeneID" id="14921131"/>
<comment type="function">
    <text evidence="4">Plays an important role in regulating the size of autophagosomes during the formation process.</text>
</comment>
<dbReference type="InterPro" id="IPR052842">
    <property type="entry name" value="ER_Co-chaperone"/>
</dbReference>
<comment type="subcellular location">
    <subcellularLocation>
        <location evidence="1">Endoplasmic reticulum membrane</location>
        <topology evidence="1">Single-pass type IV membrane protein</topology>
    </subcellularLocation>
</comment>
<reference evidence="10 11" key="1">
    <citation type="journal article" date="2013" name="Genome Biol.">
        <title>Genome of Acanthamoeba castellanii highlights extensive lateral gene transfer and early evolution of tyrosine kinase signaling.</title>
        <authorList>
            <person name="Clarke M."/>
            <person name="Lohan A.J."/>
            <person name="Liu B."/>
            <person name="Lagkouvardos I."/>
            <person name="Roy S."/>
            <person name="Zafar N."/>
            <person name="Bertelli C."/>
            <person name="Schilde C."/>
            <person name="Kianianmomeni A."/>
            <person name="Burglin T.R."/>
            <person name="Frech C."/>
            <person name="Turcotte B."/>
            <person name="Kopec K.O."/>
            <person name="Synnott J.M."/>
            <person name="Choo C."/>
            <person name="Paponov I."/>
            <person name="Finkler A."/>
            <person name="Soon Heng Tan C."/>
            <person name="Hutchins A.P."/>
            <person name="Weinmeier T."/>
            <person name="Rattei T."/>
            <person name="Chu J.S."/>
            <person name="Gimenez G."/>
            <person name="Irimia M."/>
            <person name="Rigden D.J."/>
            <person name="Fitzpatrick D.A."/>
            <person name="Lorenzo-Morales J."/>
            <person name="Bateman A."/>
            <person name="Chiu C.H."/>
            <person name="Tang P."/>
            <person name="Hegemann P."/>
            <person name="Fromm H."/>
            <person name="Raoult D."/>
            <person name="Greub G."/>
            <person name="Miranda-Saavedra D."/>
            <person name="Chen N."/>
            <person name="Nash P."/>
            <person name="Ginger M.L."/>
            <person name="Horn M."/>
            <person name="Schaap P."/>
            <person name="Caler L."/>
            <person name="Loftus B."/>
        </authorList>
    </citation>
    <scope>NUCLEOTIDE SEQUENCE [LARGE SCALE GENOMIC DNA]</scope>
    <source>
        <strain evidence="10 11">Neff</strain>
    </source>
</reference>
<evidence type="ECO:0000313" key="11">
    <source>
        <dbReference type="Proteomes" id="UP000011083"/>
    </source>
</evidence>
<evidence type="ECO:0000313" key="10">
    <source>
        <dbReference type="EMBL" id="ELR20284.1"/>
    </source>
</evidence>
<dbReference type="PANTHER" id="PTHR45184:SF1">
    <property type="entry name" value="DNAJ PROTEIN ERDJ3A"/>
    <property type="match status" value="1"/>
</dbReference>
<evidence type="ECO:0000256" key="2">
    <source>
        <dbReference type="ARBA" id="ARBA00020921"/>
    </source>
</evidence>
<dbReference type="InterPro" id="IPR013766">
    <property type="entry name" value="Thioredoxin_domain"/>
</dbReference>
<dbReference type="PROSITE" id="PS51352">
    <property type="entry name" value="THIOREDOXIN_2"/>
    <property type="match status" value="1"/>
</dbReference>
<dbReference type="SUPFAM" id="SSF46565">
    <property type="entry name" value="Chaperone J-domain"/>
    <property type="match status" value="1"/>
</dbReference>
<dbReference type="Pfam" id="PF00226">
    <property type="entry name" value="DnaJ"/>
    <property type="match status" value="1"/>
</dbReference>
<dbReference type="AlphaFoldDB" id="L8H437"/>
<dbReference type="InterPro" id="IPR036249">
    <property type="entry name" value="Thioredoxin-like_sf"/>
</dbReference>
<dbReference type="EMBL" id="KB007923">
    <property type="protein sequence ID" value="ELR20284.1"/>
    <property type="molecule type" value="Genomic_DNA"/>
</dbReference>
<dbReference type="VEuPathDB" id="AmoebaDB:ACA1_307490"/>
<evidence type="ECO:0000256" key="4">
    <source>
        <dbReference type="ARBA" id="ARBA00035002"/>
    </source>
</evidence>
<dbReference type="OrthoDB" id="445556at2759"/>
<dbReference type="InterPro" id="IPR036869">
    <property type="entry name" value="J_dom_sf"/>
</dbReference>
<feature type="compositionally biased region" description="Low complexity" evidence="6">
    <location>
        <begin position="159"/>
        <end position="171"/>
    </location>
</feature>
<dbReference type="InterPro" id="IPR057305">
    <property type="entry name" value="Thioredox_PDIA6_C"/>
</dbReference>
<evidence type="ECO:0000256" key="3">
    <source>
        <dbReference type="ARBA" id="ARBA00023006"/>
    </source>
</evidence>
<dbReference type="RefSeq" id="XP_004342400.1">
    <property type="nucleotide sequence ID" value="XM_004342351.1"/>
</dbReference>
<sequence length="533" mass="58278">MERRTTLKVLATFGVLVVPLVLLLAFAPPAQAGRDYYDILGVPKDASQAHIKKAFKKLSVKLHPDKNPDGRDQFVELSNAYQVLSDPEARAKYDRFGEEGLKKGQGGGPGFRFNDPFNVFEHFFQGGGGQGGGARFTFSTGGGMPGGFGQQQHHHHQQQQRQHQQQQQQQQEKLYDDKGEITLLTDSNFEATVLDDENSIWVVQFYSPSCGHCHKLAPAYKDVSKRLRGMVKVGVVDGSVERGLGGRYGIQGFPTLLLFAPGNKRAQTPEVYKGARNSDAIAQWALKVMPSFVTTLDSYKTYADLCLGPDSSTCVLLFTDKKSTPPLYSALSRDYKDHLTFAIVRTAAADAQPIIAEFAPEPARMTPFSGDSLSYLELRRWLAKFARSRPSAASGQASRPAADAEVHELTAASLNHICPAESSTLCAVAFVPHDKLADAETLAMLKSLNLKYSNDRFVFTVADEQKQHEFKKALLEGAAEASPQLVVWNAKKGRTVAHEGEFGVDALSQFVDALVGGGKRWTRLASSPASLLA</sequence>
<dbReference type="GO" id="GO:0005789">
    <property type="term" value="C:endoplasmic reticulum membrane"/>
    <property type="evidence" value="ECO:0007669"/>
    <property type="project" value="UniProtKB-SubCell"/>
</dbReference>
<feature type="domain" description="Thioredoxin" evidence="9">
    <location>
        <begin position="172"/>
        <end position="290"/>
    </location>
</feature>
<dbReference type="PROSITE" id="PS00636">
    <property type="entry name" value="DNAJ_1"/>
    <property type="match status" value="1"/>
</dbReference>
<keyword evidence="11" id="KW-1185">Reference proteome</keyword>
<dbReference type="Pfam" id="PF00085">
    <property type="entry name" value="Thioredoxin"/>
    <property type="match status" value="1"/>
</dbReference>
<evidence type="ECO:0000256" key="7">
    <source>
        <dbReference type="SAM" id="SignalP"/>
    </source>
</evidence>
<dbReference type="SUPFAM" id="SSF52833">
    <property type="entry name" value="Thioredoxin-like"/>
    <property type="match status" value="1"/>
</dbReference>
<dbReference type="Gene3D" id="3.40.30.10">
    <property type="entry name" value="Glutaredoxin"/>
    <property type="match status" value="2"/>
</dbReference>
<keyword evidence="3" id="KW-0072">Autophagy</keyword>
<evidence type="ECO:0000256" key="5">
    <source>
        <dbReference type="ARBA" id="ARBA00035043"/>
    </source>
</evidence>
<dbReference type="KEGG" id="acan:ACA1_307490"/>
<evidence type="ECO:0000259" key="8">
    <source>
        <dbReference type="PROSITE" id="PS50076"/>
    </source>
</evidence>
<feature type="compositionally biased region" description="Gly residues" evidence="6">
    <location>
        <begin position="139"/>
        <end position="149"/>
    </location>
</feature>
<name>L8H437_ACACF</name>
<evidence type="ECO:0000256" key="1">
    <source>
        <dbReference type="ARBA" id="ARBA00004163"/>
    </source>
</evidence>
<dbReference type="Pfam" id="PF24541">
    <property type="entry name" value="Thioredox_PDIA6_C"/>
    <property type="match status" value="1"/>
</dbReference>
<dbReference type="CDD" id="cd06257">
    <property type="entry name" value="DnaJ"/>
    <property type="match status" value="1"/>
</dbReference>